<evidence type="ECO:0000313" key="1">
    <source>
        <dbReference type="EMBL" id="TCW36365.1"/>
    </source>
</evidence>
<organism evidence="1 2">
    <name type="scientific">Marichromatium gracile</name>
    <name type="common">Chromatium gracile</name>
    <dbReference type="NCBI Taxonomy" id="1048"/>
    <lineage>
        <taxon>Bacteria</taxon>
        <taxon>Pseudomonadati</taxon>
        <taxon>Pseudomonadota</taxon>
        <taxon>Gammaproteobacteria</taxon>
        <taxon>Chromatiales</taxon>
        <taxon>Chromatiaceae</taxon>
        <taxon>Marichromatium</taxon>
    </lineage>
</organism>
<evidence type="ECO:0000313" key="2">
    <source>
        <dbReference type="Proteomes" id="UP000295247"/>
    </source>
</evidence>
<dbReference type="Gene3D" id="1.10.520.40">
    <property type="entry name" value="CRISPR-associated protein Cse2"/>
    <property type="match status" value="1"/>
</dbReference>
<protein>
    <submittedName>
        <fullName evidence="1">CRISPR system Cascade subunit CasB</fullName>
    </submittedName>
</protein>
<dbReference type="EMBL" id="SMDC01000004">
    <property type="protein sequence ID" value="TCW36365.1"/>
    <property type="molecule type" value="Genomic_DNA"/>
</dbReference>
<comment type="caution">
    <text evidence="1">The sequence shown here is derived from an EMBL/GenBank/DDBJ whole genome shotgun (WGS) entry which is preliminary data.</text>
</comment>
<dbReference type="InterPro" id="IPR038287">
    <property type="entry name" value="Cse2_sf"/>
</dbReference>
<dbReference type="AlphaFoldDB" id="A0A4R4ABT4"/>
<gene>
    <name evidence="1" type="ORF">EDC29_104153</name>
</gene>
<dbReference type="Proteomes" id="UP000295247">
    <property type="component" value="Unassembled WGS sequence"/>
</dbReference>
<reference evidence="1 2" key="1">
    <citation type="submission" date="2019-03" db="EMBL/GenBank/DDBJ databases">
        <title>Genomic Encyclopedia of Type Strains, Phase IV (KMG-IV): sequencing the most valuable type-strain genomes for metagenomic binning, comparative biology and taxonomic classification.</title>
        <authorList>
            <person name="Goeker M."/>
        </authorList>
    </citation>
    <scope>NUCLEOTIDE SEQUENCE [LARGE SCALE GENOMIC DNA]</scope>
    <source>
        <strain evidence="1 2">DSM 203</strain>
    </source>
</reference>
<sequence>MAKDTQSQDDDQMQDFRDLHARHAALPNGLQAELRRVDHPDTLRDCAGLYRLFPGARPTAQQLRQAFLLPWCREVESEQPLARRCAEHIHERRIIQMARDTAPQDLIAFRRLLIHLHSHAPVGWLEVARLAQFWGDRCKRRFVEDFYLNLYSLDQGDAA</sequence>
<proteinExistence type="predicted"/>
<name>A0A4R4ABT4_MARGR</name>
<accession>A0A4R4ABT4</accession>